<keyword evidence="4" id="KW-0245">EGF-like domain</keyword>
<dbReference type="Pfam" id="PF00094">
    <property type="entry name" value="VWD"/>
    <property type="match status" value="3"/>
</dbReference>
<dbReference type="SMART" id="SM00181">
    <property type="entry name" value="EGF"/>
    <property type="match status" value="6"/>
</dbReference>
<sequence>MGPGRYPAAVLLSAVLLYCSAVATASGSMSSSKNHFCNSTRTEDYVKCSDAKEKGYVVLKTHSDGVNCQVQIKYRTCCSGWIGSSCSEAVCSPKCDNGMCVAPNSCNCSSGWSGATCNKPVCAKECANGGICVAPNTCRCAAGFDGEQCQSVATTVSSVCVGGCGSNGKCVRGRCVCNLGYKGDKCELPLCKNNCNSVGTCLAPNKCRCPDGYHGDLCQVSALYASDSTAFVAVRAVNNTRYRNSAVCSAFGGKHFLTFDGKYFDFPAHGSYVLLQDCVNSEAKYQVYFNGSRNCADAAQTRCQVSLKIVAGPAKVEIMPGGSVFVNEKPVTLPTIAGIVSVSNTANHITVRGLDDLAITYDGDRNINVYAPKTMSRTVCGLCGRFDGKAANDFTDLMNKPLTRVVDFAKAWRDESPDDKNVYPSVPADAQHPCARLRSKSTSLLESAQSLCSILRSGSSTFSACHSRVNSSVYESMCMKDMCTCLLNGNATVCNEQRCNSATLYSRACTQQGIVINWRQSNLCPAPKCSNGKVFSECSHDCNQKCGTNTVDDDCGTHCVDGCFCPSGRFWDGHKCVIRDNCPCNRAGDSRSYPVGSKYSHKCEQCVCDRGGSWKCSPTDECYGYCTVSGDPTYRTFDGRHFSFEGHCEYIMMMPQRSAAESLEYPVAVYVENKYCDSVTDVLCAKLVTLQMGSGEKQHTIRLESLSRVKVDSAYVSLPVKVHDITIRLVSTSMLRVETNKGFDLLWNGRTRIQIRLSKAFRNKVTGLCGNFNNDMKDDTISPTGIDVKDIRQFAKSWKTNPTCDAKTRFVYNGACATSKEFDSYATSVCNKLYTESVFKACHSRVDPKWALEQCKHDVCSCGSRRKGVMSQCECTAFASYARSCALDGKVLNWRSSSLCPVKCPPTMEYQECGSNCGKTCKRVEASPCIEECVEGCQCPSGQALDEEKGTCVPRNQCKCVYNGVSYTNGQVRKDKCNNCTCTDGNWECTNLTCTDSNTCPAGMVWSECSDCQRSCENINIECPKSSCKSGGCVCPKGQVLHQGKCVDKGNCPCAMAGKVYAENSVVPRGSTRCYNYCMCRKGSWQCTNNKCPSTCRVWGDPHYETFDGRYYDFMGTCSYVLAEDYCGGTAGTFRITGENIKCGAEGMSCTKSVKITYRDVVVHLPKPLLAGHPAKAKYEIYPAGFYLFFRTEDGIEVQWDMKMKVSVTLQPNWMEKVCGLCGNFNNKRDDDLRARTGEVVEDKVAFADSWKVRNTCPKPPPTPIAPCSSERKRWAEKKCAILRSSEFTSCHSKVEVNEFYDKCVMDTCACKLDDCLCYCTAVSQYVLRCNEMGVKIKWRNPDDCPVMCPKTMVYKRCGSTCPQRCIDISKGETITSDCKSTCVEGCFCPDGEFLEDGVCKKREQCSCVVGGKKIAYGKKIIYKCQECTCTAGSLECKPYYLGDCATFPTTVPPTTTPFCTGPGLIICRGERKYCAKRCDGNRECMYGDDEQCCHGNCTTTEPATRPPTTTTPLTTTTTAACPAPKIRVDCAPKCPKRCHYQRYTNPTGCSMSEFECESGCVCPSGMVSNGEKCEPESHCMCYDNVAKVVRKPGEKWEVDCRVCECSNNDVKCSPKCSTTCPPGSKAISVSGKCCPVCSTTTTTTTVPTTPTCPAGMERVDCRCTRTCDDVLAGRSACSLPDGVRPDSEGKCCMDKSKVCAEGMVLSSSGACVNETQCVCKPDNQPIGRVFRVNGTDCDKNCQYKVNCVRTCTPICELTTCAPGYRLVQPSGSCCRCEVNPTTPPPACLDKDGVKHSEGSTWRSGCAIYTCTKGVISSRKECNVTCAPGFILRQYPTNPTRCCECERLATTTVIVTPTTTTLTKCTHHEITLASDSGSKFEMRASSNNIDRLKALKGAPLTAVGVQTHRMMSQGFRTIITKLELTATRARSVEVEFTSGSDIWYSKRVATPSSSGLVSLSFSNETTDGVSATAVRVTFPRGSGVKVNPSVSGLLISACFEVSTTVVAPTTTPICASGDKKVISECISQVCESGAWIRKKSCSIECGSSCSIVHFSGDACCKCSCGTTTTTRVVTTTTAPPTTTTPMCAAPMEPSDCMRKCRKCHYIEPECSSEGKFPCESGCQCPSGYRMNSTNHCVKSEDCSCRSPDGKVRSAGDVWVVDCIRYTCANNTISNLGRVPCRSVTCPAGSMMVTADCCPSCVTKPPTTGPETTLPPTTTVAPKRVCHYLDPATNRTVEKSINETWVETAVGTSCKRVCSCTTAAMVECKSVAISAAEKAQCLESCQKKYPTDKDVKANFDSSCRCGCTSSCTELKVCELPCNETVGSLDEQNLYCLSKGLFKTEPKCTCSEALPGYGSSEVRSATFGGAKHCFAQKTCTKSCNYNGKRVPIHGVVKEVDSTGSVIPCRECTCGESFTMSCNTVKNCTVTTTEAPKTTTAPGCSCAKPYEESVNSTGKCREKICHYLKGSCVSRGECNCECKGAYLFFNGTTCVNQANCYCKDENGALRKNGEKWQNPTDPCKTHMCVDNQIQTSDRRPDCPKFVCPPDSVRQVPPGKCCAICTPQNVTTTTATTTPRPTTTTPMPTTTTLRCADCGICKIPGCFPADSLELVTAAAARTCDYQHCCSPPSCPSSTSEVRYIRYRTVCVAYKLCMTTTTPPLPTTTTTTPMPTTTTAFIERHVCTDPMTPMRAIQSYTGTSGIASEASPGKSGWRPSTSGTMNEMLTIKLGFGIPFTGFEIKTSNVKFFRVKYSDATGRVFNPYTEASVTKVFSGSDFASTGRFIFRKSFVETVVYVRLEIISFVIPGAPASINFEPLGCYKVTTTTPSTTTTTLKPTTTTPIPPTTTTTTIAPTTTPSCTITEGMNADLYIPPTSITVNPRLAWGSVNDIRPSGSGWKVPVARPGEDNPSVVVDLTRGGVDEPTFLDTVQVFGNAKSFSLLYTKKGSSEFKPFGSLNWPSLVPAKVTQNDWTQVKIVLTGPTNSSDSTYDVKISIRGCFKSKPFVTTPAPTICPLTDGMREPAYIEDSAITAVSSGSTPVPVTEVRAGKTGWVAPLTGSQVIIDFTNGGKTAAPRIASFAVRGTVKTFRMMYQLKGRSSFEPFPSIVTQIPANKHIVTKPEPEVEKLKIIPVEPADKSQTNFRFTIEVIGCFQRIPATTTTTAATTTTTPVPTTKPPCDEIMSGREISSRAIKVQPAPKNSIDSIRADAAGVIVPMPIDPSPAKRPTVEIDLTDGGKYQFAKMHRFRVSGSVKLYDLYFQYNGESNMTRYPESSSYPSSGNEIIYVDPHANVQKIRMVLRNNTDAKAENYQFSIHVVACLNPAVATTTKIRKGTWTVPKDLDGRLVQIIVNSTNVPFEVDRIEVGGNVKDFALEIVTPDASRLRPFPLDGTPLKGSANVSLTLTAFRVTLRSTSNPADKDYVTGLKIVVRGDLKTYVLEIQEDGAKTTRVYPESGRKLIGNKEERMIPHRVLTQVVVRPSVPLVIDQKSYNLTVALHGCYIMKPTDDQPNPEIIVDLMLGRTKAPFIERVYVMNNIKTAKMEVQTPGSSAWVPASGSSALVNFREAPNYKPVLKTAVKLRITLLTTLDSIDKHFLVTLSIKGCFTKPIITPTSSTGTVTTATTLPPCEITEGMDVPATITDSAIEGKPDHLSNPTEARPSKGGWRVTVPKVPTDAKPYITIDLTEGGYRQPQYTDRVSVTGNVMFYRLLIKEKPGDNFTQYPRSVELIRGNNPQYILPRRTIAAIRIEPVKPMTSDATHFKFHVHVYACFKSFSTTAAPPTTTTTKAPTTTTPTTTVTTTTMPTEKIKEKTTPPTTAAPNVALTV</sequence>
<evidence type="ECO:0000259" key="9">
    <source>
        <dbReference type="PROSITE" id="PS51233"/>
    </source>
</evidence>
<dbReference type="InterPro" id="IPR014853">
    <property type="entry name" value="VWF/SSPO/ZAN-like_Cys-rich_dom"/>
</dbReference>
<evidence type="ECO:0000259" key="8">
    <source>
        <dbReference type="PROSITE" id="PS50184"/>
    </source>
</evidence>
<keyword evidence="10" id="KW-1185">Reference proteome</keyword>
<dbReference type="WBParaSite" id="maker-uti_cns_0000403-snap-gene-1.6-mRNA-1">
    <property type="protein sequence ID" value="maker-uti_cns_0000403-snap-gene-1.6-mRNA-1"/>
    <property type="gene ID" value="maker-uti_cns_0000403-snap-gene-1.6"/>
</dbReference>
<dbReference type="PROSITE" id="PS51233">
    <property type="entry name" value="VWFD"/>
    <property type="match status" value="3"/>
</dbReference>
<dbReference type="PROSITE" id="PS00022">
    <property type="entry name" value="EGF_1"/>
    <property type="match status" value="2"/>
</dbReference>
<dbReference type="InterPro" id="IPR050780">
    <property type="entry name" value="Mucin_vWF_Thrombospondin_sf"/>
</dbReference>
<evidence type="ECO:0000256" key="5">
    <source>
        <dbReference type="SAM" id="MobiDB-lite"/>
    </source>
</evidence>
<evidence type="ECO:0000259" key="7">
    <source>
        <dbReference type="PROSITE" id="PS50026"/>
    </source>
</evidence>
<dbReference type="CDD" id="cd19941">
    <property type="entry name" value="TIL"/>
    <property type="match status" value="6"/>
</dbReference>
<organism evidence="10 11">
    <name type="scientific">Macrostomum lignano</name>
    <dbReference type="NCBI Taxonomy" id="282301"/>
    <lineage>
        <taxon>Eukaryota</taxon>
        <taxon>Metazoa</taxon>
        <taxon>Spiralia</taxon>
        <taxon>Lophotrochozoa</taxon>
        <taxon>Platyhelminthes</taxon>
        <taxon>Rhabditophora</taxon>
        <taxon>Macrostomorpha</taxon>
        <taxon>Macrostomida</taxon>
        <taxon>Macrostomidae</taxon>
        <taxon>Macrostomum</taxon>
    </lineage>
</organism>
<dbReference type="FunFam" id="2.10.25.10:FF:000055">
    <property type="entry name" value="alpha-tectorin isoform X1"/>
    <property type="match status" value="1"/>
</dbReference>
<dbReference type="SMART" id="SM00216">
    <property type="entry name" value="VWD"/>
    <property type="match status" value="3"/>
</dbReference>
<dbReference type="Gene3D" id="2.10.25.10">
    <property type="entry name" value="Laminin"/>
    <property type="match status" value="7"/>
</dbReference>
<protein>
    <submittedName>
        <fullName evidence="11">VWFD domain-containing protein</fullName>
    </submittedName>
</protein>
<dbReference type="GO" id="GO:0031012">
    <property type="term" value="C:extracellular matrix"/>
    <property type="evidence" value="ECO:0007669"/>
    <property type="project" value="TreeGrafter"/>
</dbReference>
<dbReference type="InterPro" id="IPR001007">
    <property type="entry name" value="VWF_dom"/>
</dbReference>
<dbReference type="Proteomes" id="UP000095280">
    <property type="component" value="Unplaced"/>
</dbReference>
<accession>A0A1I8G0U9</accession>
<feature type="domain" description="EGF-like" evidence="7">
    <location>
        <begin position="118"/>
        <end position="150"/>
    </location>
</feature>
<feature type="disulfide bond" evidence="4">
    <location>
        <begin position="191"/>
        <end position="201"/>
    </location>
</feature>
<feature type="domain" description="VWFD" evidence="9">
    <location>
        <begin position="246"/>
        <end position="420"/>
    </location>
</feature>
<dbReference type="PANTHER" id="PTHR11339">
    <property type="entry name" value="EXTRACELLULAR MATRIX GLYCOPROTEIN RELATED"/>
    <property type="match status" value="1"/>
</dbReference>
<evidence type="ECO:0000256" key="3">
    <source>
        <dbReference type="ARBA" id="ARBA00023180"/>
    </source>
</evidence>
<dbReference type="PROSITE" id="PS50184">
    <property type="entry name" value="VWFC_2"/>
    <property type="match status" value="2"/>
</dbReference>
<dbReference type="InterPro" id="IPR036084">
    <property type="entry name" value="Ser_inhib-like_sf"/>
</dbReference>
<feature type="chain" id="PRO_5009318983" evidence="6">
    <location>
        <begin position="26"/>
        <end position="3824"/>
    </location>
</feature>
<dbReference type="InterPro" id="IPR002919">
    <property type="entry name" value="TIL_dom"/>
</dbReference>
<proteinExistence type="predicted"/>
<dbReference type="PANTHER" id="PTHR11339:SF386">
    <property type="entry name" value="HEMOLECTIN, ISOFORM A"/>
    <property type="match status" value="1"/>
</dbReference>
<dbReference type="SMART" id="SM00214">
    <property type="entry name" value="VWC"/>
    <property type="match status" value="6"/>
</dbReference>
<evidence type="ECO:0000256" key="4">
    <source>
        <dbReference type="PROSITE-ProRule" id="PRU00076"/>
    </source>
</evidence>
<dbReference type="GO" id="GO:0005615">
    <property type="term" value="C:extracellular space"/>
    <property type="evidence" value="ECO:0007669"/>
    <property type="project" value="TreeGrafter"/>
</dbReference>
<evidence type="ECO:0000313" key="11">
    <source>
        <dbReference type="WBParaSite" id="maker-uti_cns_0000403-snap-gene-1.6-mRNA-1"/>
    </source>
</evidence>
<feature type="disulfide bond" evidence="4">
    <location>
        <begin position="209"/>
        <end position="218"/>
    </location>
</feature>
<reference evidence="11" key="1">
    <citation type="submission" date="2016-11" db="UniProtKB">
        <authorList>
            <consortium name="WormBaseParasite"/>
        </authorList>
    </citation>
    <scope>IDENTIFICATION</scope>
</reference>
<keyword evidence="2 4" id="KW-1015">Disulfide bond</keyword>
<feature type="region of interest" description="Disordered" evidence="5">
    <location>
        <begin position="3777"/>
        <end position="3824"/>
    </location>
</feature>
<feature type="signal peptide" evidence="6">
    <location>
        <begin position="1"/>
        <end position="25"/>
    </location>
</feature>
<name>A0A1I8G0U9_9PLAT</name>
<feature type="disulfide bond" evidence="4">
    <location>
        <begin position="140"/>
        <end position="149"/>
    </location>
</feature>
<feature type="domain" description="EGF-like" evidence="7">
    <location>
        <begin position="187"/>
        <end position="219"/>
    </location>
</feature>
<feature type="region of interest" description="Disordered" evidence="5">
    <location>
        <begin position="2827"/>
        <end position="2857"/>
    </location>
</feature>
<keyword evidence="3" id="KW-0325">Glycoprotein</keyword>
<evidence type="ECO:0000256" key="1">
    <source>
        <dbReference type="ARBA" id="ARBA00022737"/>
    </source>
</evidence>
<dbReference type="Pfam" id="PF01826">
    <property type="entry name" value="TIL"/>
    <property type="match status" value="4"/>
</dbReference>
<evidence type="ECO:0000256" key="6">
    <source>
        <dbReference type="SAM" id="SignalP"/>
    </source>
</evidence>
<dbReference type="PROSITE" id="PS50026">
    <property type="entry name" value="EGF_3"/>
    <property type="match status" value="2"/>
</dbReference>
<dbReference type="PROSITE" id="PS01186">
    <property type="entry name" value="EGF_2"/>
    <property type="match status" value="2"/>
</dbReference>
<feature type="domain" description="VWFD" evidence="9">
    <location>
        <begin position="1094"/>
        <end position="1258"/>
    </location>
</feature>
<dbReference type="SMART" id="SM00832">
    <property type="entry name" value="C8"/>
    <property type="match status" value="3"/>
</dbReference>
<feature type="compositionally biased region" description="Low complexity" evidence="5">
    <location>
        <begin position="3777"/>
        <end position="3803"/>
    </location>
</feature>
<comment type="caution">
    <text evidence="4">Lacks conserved residue(s) required for the propagation of feature annotation.</text>
</comment>
<feature type="disulfide bond" evidence="4">
    <location>
        <begin position="122"/>
        <end position="132"/>
    </location>
</feature>
<dbReference type="Pfam" id="PF08742">
    <property type="entry name" value="C8"/>
    <property type="match status" value="3"/>
</dbReference>
<dbReference type="InterPro" id="IPR000742">
    <property type="entry name" value="EGF"/>
</dbReference>
<feature type="region of interest" description="Disordered" evidence="5">
    <location>
        <begin position="3642"/>
        <end position="3665"/>
    </location>
</feature>
<evidence type="ECO:0000256" key="2">
    <source>
        <dbReference type="ARBA" id="ARBA00023157"/>
    </source>
</evidence>
<feature type="domain" description="VWFD" evidence="9">
    <location>
        <begin position="624"/>
        <end position="805"/>
    </location>
</feature>
<keyword evidence="1" id="KW-0677">Repeat</keyword>
<dbReference type="InterPro" id="IPR001846">
    <property type="entry name" value="VWF_type-D"/>
</dbReference>
<feature type="domain" description="VWFC" evidence="8">
    <location>
        <begin position="1580"/>
        <end position="1639"/>
    </location>
</feature>
<dbReference type="SMART" id="SM00215">
    <property type="entry name" value="VWC_out"/>
    <property type="match status" value="2"/>
</dbReference>
<dbReference type="SUPFAM" id="SSF57567">
    <property type="entry name" value="Serine protease inhibitors"/>
    <property type="match status" value="4"/>
</dbReference>
<dbReference type="PROSITE" id="PS01208">
    <property type="entry name" value="VWFC_1"/>
    <property type="match status" value="1"/>
</dbReference>
<feature type="domain" description="VWFC" evidence="8">
    <location>
        <begin position="960"/>
        <end position="1017"/>
    </location>
</feature>
<evidence type="ECO:0000313" key="10">
    <source>
        <dbReference type="Proteomes" id="UP000095280"/>
    </source>
</evidence>
<keyword evidence="6" id="KW-0732">Signal</keyword>